<keyword evidence="2" id="KW-1185">Reference proteome</keyword>
<protein>
    <submittedName>
        <fullName evidence="1">Str. FM013</fullName>
    </submittedName>
</protein>
<accession>A0A0G4PW47</accession>
<organism evidence="1 2">
    <name type="scientific">Penicillium camemberti (strain FM 013)</name>
    <dbReference type="NCBI Taxonomy" id="1429867"/>
    <lineage>
        <taxon>Eukaryota</taxon>
        <taxon>Fungi</taxon>
        <taxon>Dikarya</taxon>
        <taxon>Ascomycota</taxon>
        <taxon>Pezizomycotina</taxon>
        <taxon>Eurotiomycetes</taxon>
        <taxon>Eurotiomycetidae</taxon>
        <taxon>Eurotiales</taxon>
        <taxon>Aspergillaceae</taxon>
        <taxon>Penicillium</taxon>
    </lineage>
</organism>
<dbReference type="Proteomes" id="UP000053732">
    <property type="component" value="Unassembled WGS sequence"/>
</dbReference>
<dbReference type="EMBL" id="HG793187">
    <property type="protein sequence ID" value="CRL30567.1"/>
    <property type="molecule type" value="Genomic_DNA"/>
</dbReference>
<sequence length="97" mass="11128">MCDRGLTRAGSPACSPTMAMLTNCPPDHRSYNFSPMPESRRYFPFPYSSLEILPPEPDFPPPTILHLIWVITGVFARDDNNIFYPSPFSTFLSQFYF</sequence>
<proteinExistence type="predicted"/>
<dbReference type="AlphaFoldDB" id="A0A0G4PW47"/>
<name>A0A0G4PW47_PENC3</name>
<evidence type="ECO:0000313" key="1">
    <source>
        <dbReference type="EMBL" id="CRL30567.1"/>
    </source>
</evidence>
<evidence type="ECO:0000313" key="2">
    <source>
        <dbReference type="Proteomes" id="UP000053732"/>
    </source>
</evidence>
<gene>
    <name evidence="1" type="ORF">PCAMFM013_S054g000024</name>
</gene>
<reference evidence="1 2" key="1">
    <citation type="journal article" date="2014" name="Nat. Commun.">
        <title>Multiple recent horizontal transfers of a large genomic region in cheese making fungi.</title>
        <authorList>
            <person name="Cheeseman K."/>
            <person name="Ropars J."/>
            <person name="Renault P."/>
            <person name="Dupont J."/>
            <person name="Gouzy J."/>
            <person name="Branca A."/>
            <person name="Abraham A.L."/>
            <person name="Ceppi M."/>
            <person name="Conseiller E."/>
            <person name="Debuchy R."/>
            <person name="Malagnac F."/>
            <person name="Goarin A."/>
            <person name="Silar P."/>
            <person name="Lacoste S."/>
            <person name="Sallet E."/>
            <person name="Bensimon A."/>
            <person name="Giraud T."/>
            <person name="Brygoo Y."/>
        </authorList>
    </citation>
    <scope>NUCLEOTIDE SEQUENCE [LARGE SCALE GENOMIC DNA]</scope>
    <source>
        <strain evidence="2">FM 013</strain>
    </source>
</reference>